<evidence type="ECO:0000313" key="9">
    <source>
        <dbReference type="Proteomes" id="UP001179600"/>
    </source>
</evidence>
<evidence type="ECO:0000256" key="3">
    <source>
        <dbReference type="ARBA" id="ARBA00022781"/>
    </source>
</evidence>
<keyword evidence="2 7" id="KW-0813">Transport</keyword>
<dbReference type="InterPro" id="IPR026015">
    <property type="entry name" value="ATP_synth_OSCP/delta_N_sf"/>
</dbReference>
<evidence type="ECO:0000256" key="5">
    <source>
        <dbReference type="ARBA" id="ARBA00023136"/>
    </source>
</evidence>
<keyword evidence="7" id="KW-0139">CF(1)</keyword>
<comment type="similarity">
    <text evidence="7">Belongs to the ATPase delta chain family.</text>
</comment>
<organism evidence="8 9">
    <name type="scientific">Vagococcus lutrae</name>
    <dbReference type="NCBI Taxonomy" id="81947"/>
    <lineage>
        <taxon>Bacteria</taxon>
        <taxon>Bacillati</taxon>
        <taxon>Bacillota</taxon>
        <taxon>Bacilli</taxon>
        <taxon>Lactobacillales</taxon>
        <taxon>Enterococcaceae</taxon>
        <taxon>Vagococcus</taxon>
    </lineage>
</organism>
<comment type="function">
    <text evidence="7">F(1)F(0) ATP synthase produces ATP from ADP in the presence of a proton or sodium gradient. F-type ATPases consist of two structural domains, F(1) containing the extramembraneous catalytic core and F(0) containing the membrane proton channel, linked together by a central stalk and a peripheral stalk. During catalysis, ATP synthesis in the catalytic domain of F(1) is coupled via a rotary mechanism of the central stalk subunits to proton translocation.</text>
</comment>
<dbReference type="InterPro" id="IPR000711">
    <property type="entry name" value="ATPase_OSCP/dsu"/>
</dbReference>
<comment type="subcellular location">
    <subcellularLocation>
        <location evidence="7">Cell membrane</location>
        <topology evidence="7">Peripheral membrane protein</topology>
    </subcellularLocation>
    <subcellularLocation>
        <location evidence="1">Membrane</location>
    </subcellularLocation>
</comment>
<name>A0AAF0BFZ4_9ENTE</name>
<reference evidence="8" key="1">
    <citation type="submission" date="2023-01" db="EMBL/GenBank/DDBJ databases">
        <title>Oxazolidinone resistance genes in florfenicol resistant enterococci from beef cattle and veal calves at slaughter.</title>
        <authorList>
            <person name="Biggel M."/>
        </authorList>
    </citation>
    <scope>NUCLEOTIDE SEQUENCE</scope>
    <source>
        <strain evidence="8">K204-1</strain>
    </source>
</reference>
<dbReference type="RefSeq" id="WP_272163266.1">
    <property type="nucleotide sequence ID" value="NZ_CP116507.1"/>
</dbReference>
<dbReference type="GO" id="GO:0046933">
    <property type="term" value="F:proton-transporting ATP synthase activity, rotational mechanism"/>
    <property type="evidence" value="ECO:0007669"/>
    <property type="project" value="UniProtKB-UniRule"/>
</dbReference>
<evidence type="ECO:0000313" key="8">
    <source>
        <dbReference type="EMBL" id="WCG22489.1"/>
    </source>
</evidence>
<keyword evidence="5 7" id="KW-0472">Membrane</keyword>
<dbReference type="PRINTS" id="PR00125">
    <property type="entry name" value="ATPASEDELTA"/>
</dbReference>
<keyword evidence="4 7" id="KW-0406">Ion transport</keyword>
<protein>
    <recommendedName>
        <fullName evidence="7">ATP synthase subunit delta</fullName>
    </recommendedName>
    <alternativeName>
        <fullName evidence="7">ATP synthase F(1) sector subunit delta</fullName>
    </alternativeName>
    <alternativeName>
        <fullName evidence="7">F-type ATPase subunit delta</fullName>
        <shortName evidence="7">F-ATPase subunit delta</shortName>
    </alternativeName>
</protein>
<accession>A0AAF0BFZ4</accession>
<dbReference type="SUPFAM" id="SSF47928">
    <property type="entry name" value="N-terminal domain of the delta subunit of the F1F0-ATP synthase"/>
    <property type="match status" value="1"/>
</dbReference>
<evidence type="ECO:0000256" key="6">
    <source>
        <dbReference type="ARBA" id="ARBA00023310"/>
    </source>
</evidence>
<dbReference type="PANTHER" id="PTHR11910">
    <property type="entry name" value="ATP SYNTHASE DELTA CHAIN"/>
    <property type="match status" value="1"/>
</dbReference>
<proteinExistence type="inferred from homology"/>
<dbReference type="EMBL" id="CP116507">
    <property type="protein sequence ID" value="WCG22489.1"/>
    <property type="molecule type" value="Genomic_DNA"/>
</dbReference>
<gene>
    <name evidence="7 8" type="primary">atpH</name>
    <name evidence="8" type="ORF">PML95_08850</name>
</gene>
<dbReference type="GO" id="GO:0005886">
    <property type="term" value="C:plasma membrane"/>
    <property type="evidence" value="ECO:0007669"/>
    <property type="project" value="UniProtKB-SubCell"/>
</dbReference>
<dbReference type="AlphaFoldDB" id="A0AAF0BFZ4"/>
<comment type="function">
    <text evidence="7">This protein is part of the stalk that links CF(0) to CF(1). It either transmits conformational changes from CF(0) to CF(1) or is implicated in proton conduction.</text>
</comment>
<evidence type="ECO:0000256" key="2">
    <source>
        <dbReference type="ARBA" id="ARBA00022448"/>
    </source>
</evidence>
<dbReference type="HAMAP" id="MF_01416">
    <property type="entry name" value="ATP_synth_delta_bact"/>
    <property type="match status" value="1"/>
</dbReference>
<evidence type="ECO:0000256" key="7">
    <source>
        <dbReference type="HAMAP-Rule" id="MF_01416"/>
    </source>
</evidence>
<dbReference type="NCBIfam" id="TIGR01145">
    <property type="entry name" value="ATP_synt_delta"/>
    <property type="match status" value="1"/>
</dbReference>
<keyword evidence="3 7" id="KW-0375">Hydrogen ion transport</keyword>
<evidence type="ECO:0000256" key="1">
    <source>
        <dbReference type="ARBA" id="ARBA00004370"/>
    </source>
</evidence>
<dbReference type="Gene3D" id="1.10.520.20">
    <property type="entry name" value="N-terminal domain of the delta subunit of the F1F0-ATP synthase"/>
    <property type="match status" value="1"/>
</dbReference>
<keyword evidence="6 7" id="KW-0066">ATP synthesis</keyword>
<evidence type="ECO:0000256" key="4">
    <source>
        <dbReference type="ARBA" id="ARBA00023065"/>
    </source>
</evidence>
<dbReference type="Proteomes" id="UP001179600">
    <property type="component" value="Chromosome"/>
</dbReference>
<keyword evidence="7" id="KW-1003">Cell membrane</keyword>
<sequence length="180" mass="20898">MKTENIVVDRKYGKVLYEIAKKENQIEAIHDELLVLRDIYKEVPEIGQILTDDRLAAFEKADILHELDREFGETISKFLRVIYEYGRMNEIPEIIDEFEFFYYEDKGILVADVTSVVSLSEDEITRLKAEVKAITDAEKVIIREKLDPSILGGLIVQVDHKMIDNSVKKQLKEMHKELLA</sequence>
<dbReference type="GO" id="GO:0045259">
    <property type="term" value="C:proton-transporting ATP synthase complex"/>
    <property type="evidence" value="ECO:0007669"/>
    <property type="project" value="UniProtKB-KW"/>
</dbReference>
<dbReference type="Pfam" id="PF00213">
    <property type="entry name" value="OSCP"/>
    <property type="match status" value="1"/>
</dbReference>